<dbReference type="PANTHER" id="PTHR39157:SF1">
    <property type="entry name" value="DOXX FAMILY PROTEIN"/>
    <property type="match status" value="1"/>
</dbReference>
<protein>
    <recommendedName>
        <fullName evidence="4">DoxX family protein</fullName>
    </recommendedName>
</protein>
<evidence type="ECO:0008006" key="4">
    <source>
        <dbReference type="Google" id="ProtNLM"/>
    </source>
</evidence>
<comment type="caution">
    <text evidence="2">The sequence shown here is derived from an EMBL/GenBank/DDBJ whole genome shotgun (WGS) entry which is preliminary data.</text>
</comment>
<proteinExistence type="predicted"/>
<evidence type="ECO:0000313" key="2">
    <source>
        <dbReference type="EMBL" id="GKS81412.1"/>
    </source>
</evidence>
<dbReference type="Proteomes" id="UP001055149">
    <property type="component" value="Unassembled WGS sequence"/>
</dbReference>
<keyword evidence="1" id="KW-1133">Transmembrane helix</keyword>
<feature type="transmembrane region" description="Helical" evidence="1">
    <location>
        <begin position="65"/>
        <end position="83"/>
    </location>
</feature>
<sequence>MEWLLAGLSKFGGDFTARPFVLRAIAHPVLDDFGNQPYPWFTAFLRFLVEPHIGWYNFLVQYGEIAIGLGLLLGTLTTAANFFGLALNFIYLLSGSISTNPLLLFCEILILMAGKQRFTIGFDYWLMPYLRRKLTFLDRKKKARELHFY</sequence>
<evidence type="ECO:0000313" key="3">
    <source>
        <dbReference type="Proteomes" id="UP001055149"/>
    </source>
</evidence>
<gene>
    <name evidence="2" type="ORF">LPAF129_10980</name>
</gene>
<feature type="transmembrane region" description="Helical" evidence="1">
    <location>
        <begin position="89"/>
        <end position="112"/>
    </location>
</feature>
<name>A0ABQ5JIX6_9LACO</name>
<evidence type="ECO:0000256" key="1">
    <source>
        <dbReference type="SAM" id="Phobius"/>
    </source>
</evidence>
<accession>A0ABQ5JIX6</accession>
<reference evidence="2" key="1">
    <citation type="journal article" date="2022" name="Int. J. Syst. Evol. Microbiol.">
        <title>A novel species of lactic acid bacteria, Ligilactobacillus pabuli sp. nov., isolated from alfalfa silage.</title>
        <authorList>
            <person name="Tohno M."/>
            <person name="Tanizawa Y."/>
            <person name="Sawada H."/>
            <person name="Sakamoto M."/>
            <person name="Ohkuma M."/>
            <person name="Kobayashi H."/>
        </authorList>
    </citation>
    <scope>NUCLEOTIDE SEQUENCE</scope>
    <source>
        <strain evidence="2">AF129</strain>
    </source>
</reference>
<dbReference type="PANTHER" id="PTHR39157">
    <property type="entry name" value="INTEGRAL MEMBRANE PROTEIN-RELATED"/>
    <property type="match status" value="1"/>
</dbReference>
<keyword evidence="1" id="KW-0472">Membrane</keyword>
<organism evidence="2 3">
    <name type="scientific">Ligilactobacillus pabuli</name>
    <dbReference type="NCBI Taxonomy" id="2886039"/>
    <lineage>
        <taxon>Bacteria</taxon>
        <taxon>Bacillati</taxon>
        <taxon>Bacillota</taxon>
        <taxon>Bacilli</taxon>
        <taxon>Lactobacillales</taxon>
        <taxon>Lactobacillaceae</taxon>
        <taxon>Ligilactobacillus</taxon>
    </lineage>
</organism>
<dbReference type="EMBL" id="BQXH01000008">
    <property type="protein sequence ID" value="GKS81412.1"/>
    <property type="molecule type" value="Genomic_DNA"/>
</dbReference>
<keyword evidence="3" id="KW-1185">Reference proteome</keyword>
<keyword evidence="1" id="KW-0812">Transmembrane</keyword>